<organism evidence="1 2">
    <name type="scientific">Austropuccinia psidii MF-1</name>
    <dbReference type="NCBI Taxonomy" id="1389203"/>
    <lineage>
        <taxon>Eukaryota</taxon>
        <taxon>Fungi</taxon>
        <taxon>Dikarya</taxon>
        <taxon>Basidiomycota</taxon>
        <taxon>Pucciniomycotina</taxon>
        <taxon>Pucciniomycetes</taxon>
        <taxon>Pucciniales</taxon>
        <taxon>Sphaerophragmiaceae</taxon>
        <taxon>Austropuccinia</taxon>
    </lineage>
</organism>
<proteinExistence type="predicted"/>
<dbReference type="EMBL" id="AVOT02016373">
    <property type="protein sequence ID" value="MBW0501538.1"/>
    <property type="molecule type" value="Genomic_DNA"/>
</dbReference>
<gene>
    <name evidence="1" type="ORF">O181_041253</name>
</gene>
<reference evidence="1" key="1">
    <citation type="submission" date="2021-03" db="EMBL/GenBank/DDBJ databases">
        <title>Draft genome sequence of rust myrtle Austropuccinia psidii MF-1, a brazilian biotype.</title>
        <authorList>
            <person name="Quecine M.C."/>
            <person name="Pachon D.M.R."/>
            <person name="Bonatelli M.L."/>
            <person name="Correr F.H."/>
            <person name="Franceschini L.M."/>
            <person name="Leite T.F."/>
            <person name="Margarido G.R.A."/>
            <person name="Almeida C.A."/>
            <person name="Ferrarezi J.A."/>
            <person name="Labate C.A."/>
        </authorList>
    </citation>
    <scope>NUCLEOTIDE SEQUENCE</scope>
    <source>
        <strain evidence="1">MF-1</strain>
    </source>
</reference>
<evidence type="ECO:0000313" key="1">
    <source>
        <dbReference type="EMBL" id="MBW0501538.1"/>
    </source>
</evidence>
<dbReference type="OrthoDB" id="2499263at2759"/>
<dbReference type="AlphaFoldDB" id="A0A9Q3DIT5"/>
<evidence type="ECO:0000313" key="2">
    <source>
        <dbReference type="Proteomes" id="UP000765509"/>
    </source>
</evidence>
<sequence length="617" mass="72364">MNVNVSIFKERYRNHPYFSQNLYNPKTDFRFLNVEESSNRPMKFPQLNAVQKGEINNLHGEVQSNEKEGRKAEILLRETKYSPKELMKQAHYMGFERIIESKTQKNLLSTQERIQKLAQGYESTMKSMSFLKESDFFKRKSFYHQRKGQVNVLKNKLAEARELKNSELFWRLNREYQQAEEHLLHDKPLHDLIEFFNQILNELEEVNQEISILTRKQVTQLASFSPALLLTRTEGSTSSSWWSYLRRSLPSDGMERKLVCEKQLSSADKRVSEEIGGKISEVRINDVVNKLNKILRELNKLSMNVGRSKLKNEGNLSTRLLFETYIFQALNFLYESKLCDQKVLRTFFSTENTLGRTYEHLWDLSKRRKQKGKILYFTLMPELSFVLNDWNTAHLHNLLRGEFDVILINLFRNVGDLQTTDHFSAGAPLLKTPFVRENADLEKTQQAHLVELMLVGEVEAFRRSTLFPSSSPEFKSIITSVNEGGILKHWWREEAPNTFDEDQIKLWVQKLVRFFGGSRNSARRCEWVISYYLLNFIKTYGPSSRFPTLPLIDPSQDNHLLDTNYAIFEAELRLHEAAQRAAQTEFVKNLNQYQSMRLNLERSAEIDQDLRGLILKE</sequence>
<comment type="caution">
    <text evidence="1">The sequence shown here is derived from an EMBL/GenBank/DDBJ whole genome shotgun (WGS) entry which is preliminary data.</text>
</comment>
<accession>A0A9Q3DIT5</accession>
<keyword evidence="2" id="KW-1185">Reference proteome</keyword>
<name>A0A9Q3DIT5_9BASI</name>
<dbReference type="Proteomes" id="UP000765509">
    <property type="component" value="Unassembled WGS sequence"/>
</dbReference>
<protein>
    <submittedName>
        <fullName evidence="1">Uncharacterized protein</fullName>
    </submittedName>
</protein>